<dbReference type="SUPFAM" id="SSF48695">
    <property type="entry name" value="Multiheme cytochromes"/>
    <property type="match status" value="1"/>
</dbReference>
<proteinExistence type="predicted"/>
<dbReference type="InterPro" id="IPR023155">
    <property type="entry name" value="Cyt_c-552/4"/>
</dbReference>
<keyword evidence="1" id="KW-0472">Membrane</keyword>
<evidence type="ECO:0000256" key="1">
    <source>
        <dbReference type="SAM" id="Phobius"/>
    </source>
</evidence>
<keyword evidence="1" id="KW-1133">Transmembrane helix</keyword>
<name>A0A3B1E809_9ZZZZ</name>
<evidence type="ECO:0000259" key="2">
    <source>
        <dbReference type="Pfam" id="PF13435"/>
    </source>
</evidence>
<feature type="transmembrane region" description="Helical" evidence="1">
    <location>
        <begin position="7"/>
        <end position="28"/>
    </location>
</feature>
<dbReference type="InterPro" id="IPR036280">
    <property type="entry name" value="Multihaem_cyt_sf"/>
</dbReference>
<keyword evidence="1" id="KW-0812">Transmembrane</keyword>
<reference evidence="3" key="1">
    <citation type="submission" date="2018-06" db="EMBL/GenBank/DDBJ databases">
        <authorList>
            <person name="Zhirakovskaya E."/>
        </authorList>
    </citation>
    <scope>NUCLEOTIDE SEQUENCE</scope>
</reference>
<protein>
    <recommendedName>
        <fullName evidence="2">Cytochrome c-552/4 domain-containing protein</fullName>
    </recommendedName>
</protein>
<feature type="domain" description="Cytochrome c-552/4" evidence="2">
    <location>
        <begin position="156"/>
        <end position="196"/>
    </location>
</feature>
<feature type="domain" description="Cytochrome c-552/4" evidence="2">
    <location>
        <begin position="82"/>
        <end position="122"/>
    </location>
</feature>
<accession>A0A3B1E809</accession>
<organism evidence="3">
    <name type="scientific">hydrothermal vent metagenome</name>
    <dbReference type="NCBI Taxonomy" id="652676"/>
    <lineage>
        <taxon>unclassified sequences</taxon>
        <taxon>metagenomes</taxon>
        <taxon>ecological metagenomes</taxon>
    </lineage>
</organism>
<dbReference type="Gene3D" id="3.90.10.10">
    <property type="entry name" value="Cytochrome C3"/>
    <property type="match status" value="1"/>
</dbReference>
<dbReference type="EMBL" id="UOGK01000394">
    <property type="protein sequence ID" value="VAX40447.1"/>
    <property type="molecule type" value="Genomic_DNA"/>
</dbReference>
<dbReference type="Pfam" id="PF13435">
    <property type="entry name" value="Cytochrome_C554"/>
    <property type="match status" value="2"/>
</dbReference>
<sequence length="206" mass="22434">MIRNTKLINILAGTVVLTGSVVIAMTSFSRLTQPEAMGDHAQPAAAKQPTVAVGEADAKIDPSTGFAFAAFPPTITDKEWHEEAWTTNNCLDCHETGVGEAPEIQHYGLPALAMESVCRSCHVIEPGKLEAVTIEDHGAFLLNAFPPMMPNNDNHVDVWNPKDCVMCHTRGIDDAPKVKHEDMSELLIESSCRTCHVQVRAHQTIP</sequence>
<gene>
    <name evidence="3" type="ORF">MNBD_PLANCTO03-1739</name>
</gene>
<evidence type="ECO:0000313" key="3">
    <source>
        <dbReference type="EMBL" id="VAX40447.1"/>
    </source>
</evidence>
<dbReference type="AlphaFoldDB" id="A0A3B1E809"/>